<dbReference type="PROSITE" id="PS50216">
    <property type="entry name" value="DHHC"/>
    <property type="match status" value="1"/>
</dbReference>
<keyword evidence="5 10" id="KW-0472">Membrane</keyword>
<evidence type="ECO:0000256" key="5">
    <source>
        <dbReference type="ARBA" id="ARBA00023136"/>
    </source>
</evidence>
<keyword evidence="3 10" id="KW-0812">Transmembrane</keyword>
<evidence type="ECO:0000313" key="13">
    <source>
        <dbReference type="Proteomes" id="UP000039865"/>
    </source>
</evidence>
<feature type="domain" description="Palmitoyltransferase DHHC" evidence="11">
    <location>
        <begin position="80"/>
        <end position="110"/>
    </location>
</feature>
<dbReference type="InterPro" id="IPR039859">
    <property type="entry name" value="PFA4/ZDH16/20/ERF2-like"/>
</dbReference>
<organism evidence="12 13">
    <name type="scientific">Stylonychia lemnae</name>
    <name type="common">Ciliate</name>
    <dbReference type="NCBI Taxonomy" id="5949"/>
    <lineage>
        <taxon>Eukaryota</taxon>
        <taxon>Sar</taxon>
        <taxon>Alveolata</taxon>
        <taxon>Ciliophora</taxon>
        <taxon>Intramacronucleata</taxon>
        <taxon>Spirotrichea</taxon>
        <taxon>Stichotrichia</taxon>
        <taxon>Sporadotrichida</taxon>
        <taxon>Oxytrichidae</taxon>
        <taxon>Stylonychinae</taxon>
        <taxon>Stylonychia</taxon>
    </lineage>
</organism>
<comment type="catalytic activity">
    <reaction evidence="9 10">
        <text>L-cysteinyl-[protein] + hexadecanoyl-CoA = S-hexadecanoyl-L-cysteinyl-[protein] + CoA</text>
        <dbReference type="Rhea" id="RHEA:36683"/>
        <dbReference type="Rhea" id="RHEA-COMP:10131"/>
        <dbReference type="Rhea" id="RHEA-COMP:11032"/>
        <dbReference type="ChEBI" id="CHEBI:29950"/>
        <dbReference type="ChEBI" id="CHEBI:57287"/>
        <dbReference type="ChEBI" id="CHEBI:57379"/>
        <dbReference type="ChEBI" id="CHEBI:74151"/>
        <dbReference type="EC" id="2.3.1.225"/>
    </reaction>
</comment>
<keyword evidence="4 10" id="KW-1133">Transmembrane helix</keyword>
<comment type="subcellular location">
    <subcellularLocation>
        <location evidence="1">Endomembrane system</location>
        <topology evidence="1">Multi-pass membrane protein</topology>
    </subcellularLocation>
</comment>
<dbReference type="AlphaFoldDB" id="A0A078B0R1"/>
<dbReference type="PANTHER" id="PTHR22883">
    <property type="entry name" value="ZINC FINGER DHHC DOMAIN CONTAINING PROTEIN"/>
    <property type="match status" value="1"/>
</dbReference>
<keyword evidence="8 10" id="KW-0012">Acyltransferase</keyword>
<evidence type="ECO:0000313" key="12">
    <source>
        <dbReference type="EMBL" id="CDW86703.1"/>
    </source>
</evidence>
<accession>A0A078B0R1</accession>
<evidence type="ECO:0000256" key="9">
    <source>
        <dbReference type="ARBA" id="ARBA00048048"/>
    </source>
</evidence>
<keyword evidence="7" id="KW-0449">Lipoprotein</keyword>
<keyword evidence="2 10" id="KW-0808">Transferase</keyword>
<name>A0A078B0R1_STYLE</name>
<evidence type="ECO:0000256" key="8">
    <source>
        <dbReference type="ARBA" id="ARBA00023315"/>
    </source>
</evidence>
<evidence type="ECO:0000256" key="6">
    <source>
        <dbReference type="ARBA" id="ARBA00023139"/>
    </source>
</evidence>
<gene>
    <name evidence="12" type="primary">Contig579.g639</name>
    <name evidence="12" type="ORF">STYLEM_15801</name>
</gene>
<dbReference type="InParanoid" id="A0A078B0R1"/>
<dbReference type="EMBL" id="CCKQ01014898">
    <property type="protein sequence ID" value="CDW86703.1"/>
    <property type="molecule type" value="Genomic_DNA"/>
</dbReference>
<evidence type="ECO:0000256" key="2">
    <source>
        <dbReference type="ARBA" id="ARBA00022679"/>
    </source>
</evidence>
<evidence type="ECO:0000256" key="3">
    <source>
        <dbReference type="ARBA" id="ARBA00022692"/>
    </source>
</evidence>
<evidence type="ECO:0000259" key="11">
    <source>
        <dbReference type="Pfam" id="PF01529"/>
    </source>
</evidence>
<dbReference type="InterPro" id="IPR001594">
    <property type="entry name" value="Palmitoyltrfase_DHHC"/>
</dbReference>
<dbReference type="GO" id="GO:0019706">
    <property type="term" value="F:protein-cysteine S-palmitoyltransferase activity"/>
    <property type="evidence" value="ECO:0007669"/>
    <property type="project" value="UniProtKB-EC"/>
</dbReference>
<dbReference type="Pfam" id="PF01529">
    <property type="entry name" value="DHHC"/>
    <property type="match status" value="1"/>
</dbReference>
<sequence length="223" mass="26379">MNTSMWSAWRQRTKSRLYCRGTQFRDPGVLGKYPLAQLLNVDPYLSYSNINTQMLYNSFTSDDVQTINDDEVFQRADIYNPRYCDTCQIQRPPKSSHCRLCNNCVRGFDQTFKNTIRVALFMTGIAQGAISIFAFQYPRYILFNALLFGAFIYLLAIKDMFIKYLNLVQKNLTFKEKMSRYEACMTYNMKDKFKDHVTCSQRTKNLFRFLFRKGNYKSAIEYK</sequence>
<reference evidence="12 13" key="1">
    <citation type="submission" date="2014-06" db="EMBL/GenBank/DDBJ databases">
        <authorList>
            <person name="Swart Estienne"/>
        </authorList>
    </citation>
    <scope>NUCLEOTIDE SEQUENCE [LARGE SCALE GENOMIC DNA]</scope>
    <source>
        <strain evidence="12 13">130c</strain>
    </source>
</reference>
<comment type="similarity">
    <text evidence="10">Belongs to the DHHC palmitoyltransferase family.</text>
</comment>
<dbReference type="EC" id="2.3.1.225" evidence="10"/>
<feature type="transmembrane region" description="Helical" evidence="10">
    <location>
        <begin position="140"/>
        <end position="157"/>
    </location>
</feature>
<evidence type="ECO:0000256" key="1">
    <source>
        <dbReference type="ARBA" id="ARBA00004127"/>
    </source>
</evidence>
<dbReference type="GO" id="GO:0005783">
    <property type="term" value="C:endoplasmic reticulum"/>
    <property type="evidence" value="ECO:0007669"/>
    <property type="project" value="TreeGrafter"/>
</dbReference>
<protein>
    <recommendedName>
        <fullName evidence="10">Palmitoyltransferase</fullName>
        <ecNumber evidence="10">2.3.1.225</ecNumber>
    </recommendedName>
</protein>
<keyword evidence="6" id="KW-0564">Palmitate</keyword>
<dbReference type="OrthoDB" id="300166at2759"/>
<evidence type="ECO:0000256" key="10">
    <source>
        <dbReference type="RuleBase" id="RU079119"/>
    </source>
</evidence>
<feature type="transmembrane region" description="Helical" evidence="10">
    <location>
        <begin position="116"/>
        <end position="134"/>
    </location>
</feature>
<proteinExistence type="inferred from homology"/>
<dbReference type="Proteomes" id="UP000039865">
    <property type="component" value="Unassembled WGS sequence"/>
</dbReference>
<keyword evidence="13" id="KW-1185">Reference proteome</keyword>
<dbReference type="GO" id="GO:0005794">
    <property type="term" value="C:Golgi apparatus"/>
    <property type="evidence" value="ECO:0007669"/>
    <property type="project" value="TreeGrafter"/>
</dbReference>
<dbReference type="PANTHER" id="PTHR22883:SF43">
    <property type="entry name" value="PALMITOYLTRANSFERASE APP"/>
    <property type="match status" value="1"/>
</dbReference>
<evidence type="ECO:0000256" key="4">
    <source>
        <dbReference type="ARBA" id="ARBA00022989"/>
    </source>
</evidence>
<dbReference type="GO" id="GO:0006612">
    <property type="term" value="P:protein targeting to membrane"/>
    <property type="evidence" value="ECO:0007669"/>
    <property type="project" value="TreeGrafter"/>
</dbReference>
<evidence type="ECO:0000256" key="7">
    <source>
        <dbReference type="ARBA" id="ARBA00023288"/>
    </source>
</evidence>
<comment type="domain">
    <text evidence="10">The DHHC domain is required for palmitoyltransferase activity.</text>
</comment>